<feature type="region of interest" description="Disordered" evidence="1">
    <location>
        <begin position="71"/>
        <end position="120"/>
    </location>
</feature>
<gene>
    <name evidence="2" type="ORF">GCM10011574_15900</name>
</gene>
<evidence type="ECO:0000313" key="3">
    <source>
        <dbReference type="Proteomes" id="UP000653480"/>
    </source>
</evidence>
<comment type="caution">
    <text evidence="2">The sequence shown here is derived from an EMBL/GenBank/DDBJ whole genome shotgun (WGS) entry which is preliminary data.</text>
</comment>
<dbReference type="RefSeq" id="WP_142569393.1">
    <property type="nucleotide sequence ID" value="NZ_BMMN01000002.1"/>
</dbReference>
<sequence>MLRTIQTCVELSQLTDRFDAVGRLVEEWAHLRPYASNDERTDALGDFLHRYNSGDSGCVFTAELGRPLRPQHVGDQFSCSPARQGSRLRHAEFDRTPGYAGEGPPKTSSPPSWLYSPNWS</sequence>
<organism evidence="2 3">
    <name type="scientific">Microbispora bryophytorum</name>
    <dbReference type="NCBI Taxonomy" id="1460882"/>
    <lineage>
        <taxon>Bacteria</taxon>
        <taxon>Bacillati</taxon>
        <taxon>Actinomycetota</taxon>
        <taxon>Actinomycetes</taxon>
        <taxon>Streptosporangiales</taxon>
        <taxon>Streptosporangiaceae</taxon>
        <taxon>Microbispora</taxon>
    </lineage>
</organism>
<evidence type="ECO:0000313" key="2">
    <source>
        <dbReference type="EMBL" id="GGO04778.1"/>
    </source>
</evidence>
<dbReference type="EMBL" id="BMMN01000002">
    <property type="protein sequence ID" value="GGO04778.1"/>
    <property type="molecule type" value="Genomic_DNA"/>
</dbReference>
<reference evidence="2" key="1">
    <citation type="journal article" date="2014" name="Int. J. Syst. Evol. Microbiol.">
        <title>Complete genome sequence of Corynebacterium casei LMG S-19264T (=DSM 44701T), isolated from a smear-ripened cheese.</title>
        <authorList>
            <consortium name="US DOE Joint Genome Institute (JGI-PGF)"/>
            <person name="Walter F."/>
            <person name="Albersmeier A."/>
            <person name="Kalinowski J."/>
            <person name="Ruckert C."/>
        </authorList>
    </citation>
    <scope>NUCLEOTIDE SEQUENCE</scope>
    <source>
        <strain evidence="2">CGMCC 4.7138</strain>
    </source>
</reference>
<dbReference type="AlphaFoldDB" id="A0A8H9LA34"/>
<evidence type="ECO:0000256" key="1">
    <source>
        <dbReference type="SAM" id="MobiDB-lite"/>
    </source>
</evidence>
<accession>A0A8H9LA34</accession>
<proteinExistence type="predicted"/>
<feature type="compositionally biased region" description="Polar residues" evidence="1">
    <location>
        <begin position="109"/>
        <end position="120"/>
    </location>
</feature>
<name>A0A8H9LA34_9ACTN</name>
<keyword evidence="3" id="KW-1185">Reference proteome</keyword>
<reference evidence="2" key="2">
    <citation type="submission" date="2020-09" db="EMBL/GenBank/DDBJ databases">
        <authorList>
            <person name="Sun Q."/>
            <person name="Zhou Y."/>
        </authorList>
    </citation>
    <scope>NUCLEOTIDE SEQUENCE</scope>
    <source>
        <strain evidence="2">CGMCC 4.7138</strain>
    </source>
</reference>
<protein>
    <submittedName>
        <fullName evidence="2">Uncharacterized protein</fullName>
    </submittedName>
</protein>
<dbReference type="Proteomes" id="UP000653480">
    <property type="component" value="Unassembled WGS sequence"/>
</dbReference>
<dbReference type="OrthoDB" id="9805859at2"/>